<evidence type="ECO:0000313" key="2">
    <source>
        <dbReference type="EMBL" id="NDU95208.1"/>
    </source>
</evidence>
<dbReference type="RefSeq" id="WP_163946705.1">
    <property type="nucleotide sequence ID" value="NZ_JAAFZH010000003.1"/>
</dbReference>
<feature type="chain" id="PRO_5026991044" description="Tetratricopeptide repeat protein" evidence="1">
    <location>
        <begin position="25"/>
        <end position="389"/>
    </location>
</feature>
<name>A0A6L9L9Y1_9BACT</name>
<protein>
    <recommendedName>
        <fullName evidence="4">Tetratricopeptide repeat protein</fullName>
    </recommendedName>
</protein>
<evidence type="ECO:0000313" key="3">
    <source>
        <dbReference type="Proteomes" id="UP000474175"/>
    </source>
</evidence>
<proteinExistence type="predicted"/>
<evidence type="ECO:0008006" key="4">
    <source>
        <dbReference type="Google" id="ProtNLM"/>
    </source>
</evidence>
<dbReference type="PROSITE" id="PS51257">
    <property type="entry name" value="PROKAR_LIPOPROTEIN"/>
    <property type="match status" value="1"/>
</dbReference>
<dbReference type="Proteomes" id="UP000474175">
    <property type="component" value="Unassembled WGS sequence"/>
</dbReference>
<keyword evidence="3" id="KW-1185">Reference proteome</keyword>
<dbReference type="AlphaFoldDB" id="A0A6L9L9Y1"/>
<feature type="signal peptide" evidence="1">
    <location>
        <begin position="1"/>
        <end position="24"/>
    </location>
</feature>
<organism evidence="2 3">
    <name type="scientific">Spirosoma terrae</name>
    <dbReference type="NCBI Taxonomy" id="1968276"/>
    <lineage>
        <taxon>Bacteria</taxon>
        <taxon>Pseudomonadati</taxon>
        <taxon>Bacteroidota</taxon>
        <taxon>Cytophagia</taxon>
        <taxon>Cytophagales</taxon>
        <taxon>Cytophagaceae</taxon>
        <taxon>Spirosoma</taxon>
    </lineage>
</organism>
<gene>
    <name evidence="2" type="ORF">GK108_10025</name>
</gene>
<accession>A0A6L9L9Y1</accession>
<keyword evidence="1" id="KW-0732">Signal</keyword>
<evidence type="ECO:0000256" key="1">
    <source>
        <dbReference type="SAM" id="SignalP"/>
    </source>
</evidence>
<comment type="caution">
    <text evidence="2">The sequence shown here is derived from an EMBL/GenBank/DDBJ whole genome shotgun (WGS) entry which is preliminary data.</text>
</comment>
<sequence>MFRLSLLLVILPLLIGACSSGQTALNRGNYDLAVKKASQRLNQWRGLSKRGYTKAPLVLKQAFVRAYEQHQNTIRKLSASAPPDAFRWETVHKEYEQLQTLTDNARSCEACADWLAAYPASYADRKDETRQLAAADRYEVAEQAFAYREENRLAARDAFVNYQKALEWVPGFRQANAKSQDALPFAILRVVVEPLAPTNEISQRDNHELEDMILRQIRSDEAPSRFVRLYQPNEYAGDGFPIHQAVQMQVTDYVPYSDNTSSSTTTVYSNQTYKVGEKKINDSTKVDIMERVSGQLTTYQRTIRAELTLRMRSIDTQTGKSVWEDSVWETRNWQTQWQTFTGDDRALNGSSLASASLFAPSRWSLYDSMRDELASDVVRRIRSNYAKDQ</sequence>
<reference evidence="2 3" key="1">
    <citation type="submission" date="2020-02" db="EMBL/GenBank/DDBJ databases">
        <title>Draft genome sequence of two Spirosoma agri KCTC 52727 and Spirosoma terrae KCTC 52035.</title>
        <authorList>
            <person name="Rojas J."/>
            <person name="Ambika Manirajan B."/>
            <person name="Suarez C."/>
            <person name="Ratering S."/>
            <person name="Schnell S."/>
        </authorList>
    </citation>
    <scope>NUCLEOTIDE SEQUENCE [LARGE SCALE GENOMIC DNA]</scope>
    <source>
        <strain evidence="2 3">KCTC 52035</strain>
    </source>
</reference>
<dbReference type="EMBL" id="JAAFZH010000003">
    <property type="protein sequence ID" value="NDU95208.1"/>
    <property type="molecule type" value="Genomic_DNA"/>
</dbReference>